<proteinExistence type="predicted"/>
<dbReference type="Proteomes" id="UP001152888">
    <property type="component" value="Unassembled WGS sequence"/>
</dbReference>
<comment type="caution">
    <text evidence="1">The sequence shown here is derived from an EMBL/GenBank/DDBJ whole genome shotgun (WGS) entry which is preliminary data.</text>
</comment>
<accession>A0A9P0NSK9</accession>
<dbReference type="EMBL" id="CAKOFQ010006653">
    <property type="protein sequence ID" value="CAH1954242.1"/>
    <property type="molecule type" value="Genomic_DNA"/>
</dbReference>
<dbReference type="AlphaFoldDB" id="A0A9P0NSK9"/>
<organism evidence="1 2">
    <name type="scientific">Acanthoscelides obtectus</name>
    <name type="common">Bean weevil</name>
    <name type="synonym">Bruchus obtectus</name>
    <dbReference type="NCBI Taxonomy" id="200917"/>
    <lineage>
        <taxon>Eukaryota</taxon>
        <taxon>Metazoa</taxon>
        <taxon>Ecdysozoa</taxon>
        <taxon>Arthropoda</taxon>
        <taxon>Hexapoda</taxon>
        <taxon>Insecta</taxon>
        <taxon>Pterygota</taxon>
        <taxon>Neoptera</taxon>
        <taxon>Endopterygota</taxon>
        <taxon>Coleoptera</taxon>
        <taxon>Polyphaga</taxon>
        <taxon>Cucujiformia</taxon>
        <taxon>Chrysomeloidea</taxon>
        <taxon>Chrysomelidae</taxon>
        <taxon>Bruchinae</taxon>
        <taxon>Bruchini</taxon>
        <taxon>Acanthoscelides</taxon>
    </lineage>
</organism>
<dbReference type="OrthoDB" id="10568989at2759"/>
<evidence type="ECO:0000313" key="2">
    <source>
        <dbReference type="Proteomes" id="UP001152888"/>
    </source>
</evidence>
<keyword evidence="2" id="KW-1185">Reference proteome</keyword>
<name>A0A9P0NSK9_ACAOB</name>
<gene>
    <name evidence="1" type="ORF">ACAOBT_LOCUS440</name>
</gene>
<reference evidence="1" key="1">
    <citation type="submission" date="2022-03" db="EMBL/GenBank/DDBJ databases">
        <authorList>
            <person name="Sayadi A."/>
        </authorList>
    </citation>
    <scope>NUCLEOTIDE SEQUENCE</scope>
</reference>
<evidence type="ECO:0000313" key="1">
    <source>
        <dbReference type="EMBL" id="CAH1954242.1"/>
    </source>
</evidence>
<sequence>MDCCNCLPYRAQYFHHSPHQQYYHHQHDPLPPYPQQPDYSFHHPQMYRHDYYGGPTGPYYDPQHWAQPSGFGLPQGIYKCMVCHKISQSNSIKINLQKFILVHLRGCTVQSSVLWARASTGYKYCMIK</sequence>
<protein>
    <submittedName>
        <fullName evidence="1">Uncharacterized protein</fullName>
    </submittedName>
</protein>